<protein>
    <submittedName>
        <fullName evidence="4">SpoIVB peptidase</fullName>
        <ecNumber evidence="4">3.4.21.116</ecNumber>
    </submittedName>
</protein>
<keyword evidence="4" id="KW-0378">Hydrolase</keyword>
<dbReference type="InterPro" id="IPR008763">
    <property type="entry name" value="Peptidase_S55"/>
</dbReference>
<dbReference type="NCBIfam" id="TIGR02860">
    <property type="entry name" value="spore_IV_B"/>
    <property type="match status" value="1"/>
</dbReference>
<feature type="chain" id="PRO_5039413810" evidence="1">
    <location>
        <begin position="25"/>
        <end position="404"/>
    </location>
</feature>
<dbReference type="Proteomes" id="UP000824242">
    <property type="component" value="Unassembled WGS sequence"/>
</dbReference>
<sequence>MNPMKKAWQALVSCVSALALAVCAAVGVAGRFTCDSYRVTPGMSLSWNGGMLSARPNTETLAVSGMRTQQYQAELLLFNRIPVKSVSVSVVSERQVIPCGTPFGIKMFTNGVMVVGIAEIQTESGMVNPAEQAGLRMGDIIVSVDGSAVNRNEEIAALVEKSGGRPVAIQYRRENKEYTSQLSPVKSLVDGKWKAGLWVRDSTAGIGTLTFYDPSTEQFGGLGHGVCDTDTSELMPFLNGEILPVTISGVTKGAKGAPGELHGYFEGDEAMGVMHANDEAGVYGELYESPAGEPVTVALSQEVHPGEAQIISTVDGEGPQRYDVVLEYVNYRESGEGKNMILRVTDSRLLEKTGGIVQGMSGSPILQNGKLVGAVTHVFVNDPTRGYGIFAESMLENESQFSSE</sequence>
<evidence type="ECO:0000313" key="4">
    <source>
        <dbReference type="EMBL" id="HIR48048.1"/>
    </source>
</evidence>
<feature type="domain" description="Peptidase S55" evidence="3">
    <location>
        <begin position="176"/>
        <end position="404"/>
    </location>
</feature>
<evidence type="ECO:0000313" key="5">
    <source>
        <dbReference type="Proteomes" id="UP000824242"/>
    </source>
</evidence>
<dbReference type="AlphaFoldDB" id="A0A9D1APP3"/>
<evidence type="ECO:0000259" key="2">
    <source>
        <dbReference type="PROSITE" id="PS50106"/>
    </source>
</evidence>
<dbReference type="PROSITE" id="PS50106">
    <property type="entry name" value="PDZ"/>
    <property type="match status" value="1"/>
</dbReference>
<dbReference type="PROSITE" id="PS51494">
    <property type="entry name" value="SPOIVB"/>
    <property type="match status" value="1"/>
</dbReference>
<dbReference type="EC" id="3.4.21.116" evidence="4"/>
<dbReference type="SUPFAM" id="SSF50156">
    <property type="entry name" value="PDZ domain-like"/>
    <property type="match status" value="1"/>
</dbReference>
<dbReference type="Pfam" id="PF13180">
    <property type="entry name" value="PDZ_2"/>
    <property type="match status" value="1"/>
</dbReference>
<dbReference type="InterPro" id="IPR014219">
    <property type="entry name" value="SpoIVB"/>
</dbReference>
<organism evidence="4 5">
    <name type="scientific">Candidatus Caccousia avicola</name>
    <dbReference type="NCBI Taxonomy" id="2840721"/>
    <lineage>
        <taxon>Bacteria</taxon>
        <taxon>Bacillati</taxon>
        <taxon>Bacillota</taxon>
        <taxon>Clostridia</taxon>
        <taxon>Eubacteriales</taxon>
        <taxon>Oscillospiraceae</taxon>
        <taxon>Oscillospiraceae incertae sedis</taxon>
        <taxon>Candidatus Caccousia</taxon>
    </lineage>
</organism>
<dbReference type="Pfam" id="PF05580">
    <property type="entry name" value="Peptidase_S55"/>
    <property type="match status" value="1"/>
</dbReference>
<gene>
    <name evidence="4" type="primary">spoIVB</name>
    <name evidence="4" type="ORF">IAB89_10435</name>
</gene>
<keyword evidence="1" id="KW-0732">Signal</keyword>
<feature type="domain" description="PDZ" evidence="2">
    <location>
        <begin position="85"/>
        <end position="175"/>
    </location>
</feature>
<dbReference type="Gene3D" id="2.30.42.10">
    <property type="match status" value="1"/>
</dbReference>
<reference evidence="4" key="2">
    <citation type="journal article" date="2021" name="PeerJ">
        <title>Extensive microbial diversity within the chicken gut microbiome revealed by metagenomics and culture.</title>
        <authorList>
            <person name="Gilroy R."/>
            <person name="Ravi A."/>
            <person name="Getino M."/>
            <person name="Pursley I."/>
            <person name="Horton D.L."/>
            <person name="Alikhan N.F."/>
            <person name="Baker D."/>
            <person name="Gharbi K."/>
            <person name="Hall N."/>
            <person name="Watson M."/>
            <person name="Adriaenssens E.M."/>
            <person name="Foster-Nyarko E."/>
            <person name="Jarju S."/>
            <person name="Secka A."/>
            <person name="Antonio M."/>
            <person name="Oren A."/>
            <person name="Chaudhuri R.R."/>
            <person name="La Ragione R."/>
            <person name="Hildebrand F."/>
            <person name="Pallen M.J."/>
        </authorList>
    </citation>
    <scope>NUCLEOTIDE SEQUENCE</scope>
    <source>
        <strain evidence="4">ChiSxjej1B13-7958</strain>
    </source>
</reference>
<comment type="caution">
    <text evidence="4">The sequence shown here is derived from an EMBL/GenBank/DDBJ whole genome shotgun (WGS) entry which is preliminary data.</text>
</comment>
<dbReference type="GO" id="GO:0016787">
    <property type="term" value="F:hydrolase activity"/>
    <property type="evidence" value="ECO:0007669"/>
    <property type="project" value="UniProtKB-KW"/>
</dbReference>
<dbReference type="EMBL" id="DVGZ01000112">
    <property type="protein sequence ID" value="HIR48048.1"/>
    <property type="molecule type" value="Genomic_DNA"/>
</dbReference>
<reference evidence="4" key="1">
    <citation type="submission" date="2020-10" db="EMBL/GenBank/DDBJ databases">
        <authorList>
            <person name="Gilroy R."/>
        </authorList>
    </citation>
    <scope>NUCLEOTIDE SEQUENCE</scope>
    <source>
        <strain evidence="4">ChiSxjej1B13-7958</strain>
    </source>
</reference>
<feature type="signal peptide" evidence="1">
    <location>
        <begin position="1"/>
        <end position="24"/>
    </location>
</feature>
<proteinExistence type="predicted"/>
<dbReference type="InterPro" id="IPR036034">
    <property type="entry name" value="PDZ_sf"/>
</dbReference>
<name>A0A9D1APP3_9FIRM</name>
<dbReference type="InterPro" id="IPR001478">
    <property type="entry name" value="PDZ"/>
</dbReference>
<accession>A0A9D1APP3</accession>
<evidence type="ECO:0000256" key="1">
    <source>
        <dbReference type="SAM" id="SignalP"/>
    </source>
</evidence>
<dbReference type="SMART" id="SM00228">
    <property type="entry name" value="PDZ"/>
    <property type="match status" value="1"/>
</dbReference>
<evidence type="ECO:0000259" key="3">
    <source>
        <dbReference type="PROSITE" id="PS51494"/>
    </source>
</evidence>